<keyword evidence="4 6" id="KW-0238">DNA-binding</keyword>
<evidence type="ECO:0000256" key="1">
    <source>
        <dbReference type="ARBA" id="ARBA00002856"/>
    </source>
</evidence>
<dbReference type="InterPro" id="IPR036271">
    <property type="entry name" value="Tet_transcr_reg_TetR-rel_C_sf"/>
</dbReference>
<protein>
    <submittedName>
        <fullName evidence="8">TetR family transcriptional regulator</fullName>
    </submittedName>
</protein>
<keyword evidence="3" id="KW-0805">Transcription regulation</keyword>
<dbReference type="PANTHER" id="PTHR30055:SF151">
    <property type="entry name" value="TRANSCRIPTIONAL REGULATORY PROTEIN"/>
    <property type="match status" value="1"/>
</dbReference>
<comment type="caution">
    <text evidence="8">The sequence shown here is derived from an EMBL/GenBank/DDBJ whole genome shotgun (WGS) entry which is preliminary data.</text>
</comment>
<dbReference type="Gene3D" id="1.10.357.10">
    <property type="entry name" value="Tetracycline Repressor, domain 2"/>
    <property type="match status" value="1"/>
</dbReference>
<dbReference type="SUPFAM" id="SSF46689">
    <property type="entry name" value="Homeodomain-like"/>
    <property type="match status" value="1"/>
</dbReference>
<comment type="function">
    <text evidence="1">TetR is the repressor of the tetracycline resistance element; its N-terminal region forms a helix-turn-helix structure and binds DNA. Binding of tetracycline to TetR reduces the repressor affinity for the tetracycline resistance gene (tetA) promoter operator sites.</text>
</comment>
<dbReference type="PRINTS" id="PR00400">
    <property type="entry name" value="TETREPRESSOR"/>
</dbReference>
<evidence type="ECO:0000259" key="7">
    <source>
        <dbReference type="PROSITE" id="PS50977"/>
    </source>
</evidence>
<dbReference type="Gene3D" id="1.10.10.60">
    <property type="entry name" value="Homeodomain-like"/>
    <property type="match status" value="1"/>
</dbReference>
<evidence type="ECO:0000256" key="6">
    <source>
        <dbReference type="PROSITE-ProRule" id="PRU00335"/>
    </source>
</evidence>
<dbReference type="InterPro" id="IPR009057">
    <property type="entry name" value="Homeodomain-like_sf"/>
</dbReference>
<dbReference type="Pfam" id="PF00440">
    <property type="entry name" value="TetR_N"/>
    <property type="match status" value="1"/>
</dbReference>
<evidence type="ECO:0000256" key="2">
    <source>
        <dbReference type="ARBA" id="ARBA00022491"/>
    </source>
</evidence>
<organism evidence="8 9">
    <name type="scientific">Rhodopirellula sallentina SM41</name>
    <dbReference type="NCBI Taxonomy" id="1263870"/>
    <lineage>
        <taxon>Bacteria</taxon>
        <taxon>Pseudomonadati</taxon>
        <taxon>Planctomycetota</taxon>
        <taxon>Planctomycetia</taxon>
        <taxon>Pirellulales</taxon>
        <taxon>Pirellulaceae</taxon>
        <taxon>Rhodopirellula</taxon>
    </lineage>
</organism>
<dbReference type="GO" id="GO:0045892">
    <property type="term" value="P:negative regulation of DNA-templated transcription"/>
    <property type="evidence" value="ECO:0007669"/>
    <property type="project" value="InterPro"/>
</dbReference>
<dbReference type="InterPro" id="IPR001647">
    <property type="entry name" value="HTH_TetR"/>
</dbReference>
<gene>
    <name evidence="8" type="ORF">RSSM_06329</name>
</gene>
<dbReference type="GO" id="GO:0046677">
    <property type="term" value="P:response to antibiotic"/>
    <property type="evidence" value="ECO:0007669"/>
    <property type="project" value="InterPro"/>
</dbReference>
<keyword evidence="5" id="KW-0804">Transcription</keyword>
<keyword evidence="9" id="KW-1185">Reference proteome</keyword>
<dbReference type="PANTHER" id="PTHR30055">
    <property type="entry name" value="HTH-TYPE TRANSCRIPTIONAL REGULATOR RUTR"/>
    <property type="match status" value="1"/>
</dbReference>
<evidence type="ECO:0000256" key="3">
    <source>
        <dbReference type="ARBA" id="ARBA00023015"/>
    </source>
</evidence>
<dbReference type="SUPFAM" id="SSF48498">
    <property type="entry name" value="Tetracyclin repressor-like, C-terminal domain"/>
    <property type="match status" value="1"/>
</dbReference>
<evidence type="ECO:0000313" key="8">
    <source>
        <dbReference type="EMBL" id="EMI52215.1"/>
    </source>
</evidence>
<evidence type="ECO:0000256" key="4">
    <source>
        <dbReference type="ARBA" id="ARBA00023125"/>
    </source>
</evidence>
<name>M5TSU5_9BACT</name>
<keyword evidence="2" id="KW-0678">Repressor</keyword>
<reference evidence="8 9" key="1">
    <citation type="journal article" date="2013" name="Mar. Genomics">
        <title>Expression of sulfatases in Rhodopirellula baltica and the diversity of sulfatases in the genus Rhodopirellula.</title>
        <authorList>
            <person name="Wegner C.E."/>
            <person name="Richter-Heitmann T."/>
            <person name="Klindworth A."/>
            <person name="Klockow C."/>
            <person name="Richter M."/>
            <person name="Achstetter T."/>
            <person name="Glockner F.O."/>
            <person name="Harder J."/>
        </authorList>
    </citation>
    <scope>NUCLEOTIDE SEQUENCE [LARGE SCALE GENOMIC DNA]</scope>
    <source>
        <strain evidence="8 9">SM41</strain>
    </source>
</reference>
<dbReference type="Proteomes" id="UP000011885">
    <property type="component" value="Unassembled WGS sequence"/>
</dbReference>
<dbReference type="PROSITE" id="PS50977">
    <property type="entry name" value="HTH_TETR_2"/>
    <property type="match status" value="1"/>
</dbReference>
<sequence length="219" mass="24464">MAKIKREAKRRSALTKDRVLNAAVKLADSGGIDSLSMRKLAQKLRVEAMSLYNHVANKDEILDGIVEKVVGEIEVPVVGGDWRNEMLRRANSAHLVLMQHPWATMLIVSRPNIGPMMLRYVDATIGCLVEAGFSYADADHAWNAIDSFTYGFTLQKLNFPFAPEEYADVAKEFLPQIPQDDFPYLHGMSKEIIAKSHDGVHDLQFGLKLVLDGLETLRG</sequence>
<dbReference type="OrthoDB" id="166040at2"/>
<dbReference type="GO" id="GO:0003700">
    <property type="term" value="F:DNA-binding transcription factor activity"/>
    <property type="evidence" value="ECO:0007669"/>
    <property type="project" value="TreeGrafter"/>
</dbReference>
<dbReference type="PATRIC" id="fig|1263870.3.peg.6707"/>
<dbReference type="InterPro" id="IPR004111">
    <property type="entry name" value="Repressor_TetR_C"/>
</dbReference>
<feature type="DNA-binding region" description="H-T-H motif" evidence="6">
    <location>
        <begin position="36"/>
        <end position="55"/>
    </location>
</feature>
<dbReference type="InterPro" id="IPR003012">
    <property type="entry name" value="Tet_transcr_reg_TetR"/>
</dbReference>
<evidence type="ECO:0000313" key="9">
    <source>
        <dbReference type="Proteomes" id="UP000011885"/>
    </source>
</evidence>
<dbReference type="Pfam" id="PF02909">
    <property type="entry name" value="TetR_C_1"/>
    <property type="match status" value="1"/>
</dbReference>
<dbReference type="RefSeq" id="WP_008688153.1">
    <property type="nucleotide sequence ID" value="NZ_ANOH01000443.1"/>
</dbReference>
<dbReference type="EMBL" id="ANOH01000443">
    <property type="protein sequence ID" value="EMI52215.1"/>
    <property type="molecule type" value="Genomic_DNA"/>
</dbReference>
<feature type="domain" description="HTH tetR-type" evidence="7">
    <location>
        <begin position="13"/>
        <end position="73"/>
    </location>
</feature>
<accession>M5TSU5</accession>
<proteinExistence type="predicted"/>
<dbReference type="GO" id="GO:0000976">
    <property type="term" value="F:transcription cis-regulatory region binding"/>
    <property type="evidence" value="ECO:0007669"/>
    <property type="project" value="TreeGrafter"/>
</dbReference>
<dbReference type="AlphaFoldDB" id="M5TSU5"/>
<dbReference type="InterPro" id="IPR050109">
    <property type="entry name" value="HTH-type_TetR-like_transc_reg"/>
</dbReference>
<evidence type="ECO:0000256" key="5">
    <source>
        <dbReference type="ARBA" id="ARBA00023163"/>
    </source>
</evidence>